<dbReference type="InterPro" id="IPR009057">
    <property type="entry name" value="Homeodomain-like_sf"/>
</dbReference>
<keyword evidence="2 4" id="KW-0238">DNA-binding</keyword>
<dbReference type="EMBL" id="FNLF01000002">
    <property type="protein sequence ID" value="SDQ77278.1"/>
    <property type="molecule type" value="Genomic_DNA"/>
</dbReference>
<dbReference type="OrthoDB" id="4567939at2"/>
<sequence length="192" mass="20049">MPPHGETRRRMLDAAIAVMREHGAVGLSIDEVLARSGAPRGSVYHHFPGGRAELLRCTLDHAGESYAGMIERAATGGASAVIERMVKFWREVLVDSDFRAGCPVVAAAVNPGQGGGDLAARAAVVYARWHCAVADAFAADGALRPRAEDLATTALAALDGAISLSRVRRDLAPLDTVAGTLRELAAGRELAG</sequence>
<dbReference type="PANTHER" id="PTHR47506">
    <property type="entry name" value="TRANSCRIPTIONAL REGULATORY PROTEIN"/>
    <property type="match status" value="1"/>
</dbReference>
<evidence type="ECO:0000313" key="7">
    <source>
        <dbReference type="Proteomes" id="UP000183053"/>
    </source>
</evidence>
<dbReference type="GO" id="GO:0003677">
    <property type="term" value="F:DNA binding"/>
    <property type="evidence" value="ECO:0007669"/>
    <property type="project" value="UniProtKB-UniRule"/>
</dbReference>
<dbReference type="Pfam" id="PF00440">
    <property type="entry name" value="TetR_N"/>
    <property type="match status" value="1"/>
</dbReference>
<dbReference type="STRING" id="47312.SAMN04489765_1785"/>
<accession>A0A1H1DM61</accession>
<dbReference type="SUPFAM" id="SSF48498">
    <property type="entry name" value="Tetracyclin repressor-like, C-terminal domain"/>
    <property type="match status" value="1"/>
</dbReference>
<dbReference type="PROSITE" id="PS50977">
    <property type="entry name" value="HTH_TETR_2"/>
    <property type="match status" value="1"/>
</dbReference>
<organism evidence="6 7">
    <name type="scientific">Tsukamurella pulmonis</name>
    <dbReference type="NCBI Taxonomy" id="47312"/>
    <lineage>
        <taxon>Bacteria</taxon>
        <taxon>Bacillati</taxon>
        <taxon>Actinomycetota</taxon>
        <taxon>Actinomycetes</taxon>
        <taxon>Mycobacteriales</taxon>
        <taxon>Tsukamurellaceae</taxon>
        <taxon>Tsukamurella</taxon>
    </lineage>
</organism>
<dbReference type="AlphaFoldDB" id="A0A1H1DM61"/>
<evidence type="ECO:0000256" key="3">
    <source>
        <dbReference type="ARBA" id="ARBA00023163"/>
    </source>
</evidence>
<dbReference type="Proteomes" id="UP000183053">
    <property type="component" value="Unassembled WGS sequence"/>
</dbReference>
<name>A0A1H1DM61_9ACTN</name>
<evidence type="ECO:0000256" key="4">
    <source>
        <dbReference type="PROSITE-ProRule" id="PRU00335"/>
    </source>
</evidence>
<evidence type="ECO:0000313" key="6">
    <source>
        <dbReference type="EMBL" id="SDQ77278.1"/>
    </source>
</evidence>
<dbReference type="InterPro" id="IPR054156">
    <property type="entry name" value="YxaF_TetR_C"/>
</dbReference>
<dbReference type="RefSeq" id="WP_115391374.1">
    <property type="nucleotide sequence ID" value="NZ_FNLF01000002.1"/>
</dbReference>
<evidence type="ECO:0000256" key="2">
    <source>
        <dbReference type="ARBA" id="ARBA00023125"/>
    </source>
</evidence>
<protein>
    <submittedName>
        <fullName evidence="6">DNA-binding transcriptional regulator, AcrR family</fullName>
    </submittedName>
</protein>
<proteinExistence type="predicted"/>
<keyword evidence="7" id="KW-1185">Reference proteome</keyword>
<gene>
    <name evidence="6" type="ORF">SAMN04489765_1785</name>
</gene>
<feature type="DNA-binding region" description="H-T-H motif" evidence="4">
    <location>
        <begin position="28"/>
        <end position="47"/>
    </location>
</feature>
<feature type="domain" description="HTH tetR-type" evidence="5">
    <location>
        <begin position="5"/>
        <end position="65"/>
    </location>
</feature>
<dbReference type="PANTHER" id="PTHR47506:SF3">
    <property type="entry name" value="HTH-TYPE TRANSCRIPTIONAL REGULATOR LMRA"/>
    <property type="match status" value="1"/>
</dbReference>
<dbReference type="Pfam" id="PF21993">
    <property type="entry name" value="TetR_C_13_2"/>
    <property type="match status" value="1"/>
</dbReference>
<dbReference type="InterPro" id="IPR001647">
    <property type="entry name" value="HTH_TetR"/>
</dbReference>
<evidence type="ECO:0000256" key="1">
    <source>
        <dbReference type="ARBA" id="ARBA00023015"/>
    </source>
</evidence>
<dbReference type="InterPro" id="IPR036271">
    <property type="entry name" value="Tet_transcr_reg_TetR-rel_C_sf"/>
</dbReference>
<dbReference type="SUPFAM" id="SSF46689">
    <property type="entry name" value="Homeodomain-like"/>
    <property type="match status" value="1"/>
</dbReference>
<reference evidence="7" key="1">
    <citation type="submission" date="2016-10" db="EMBL/GenBank/DDBJ databases">
        <authorList>
            <person name="Varghese N."/>
            <person name="Submissions S."/>
        </authorList>
    </citation>
    <scope>NUCLEOTIDE SEQUENCE [LARGE SCALE GENOMIC DNA]</scope>
    <source>
        <strain evidence="7">DSM 44142</strain>
    </source>
</reference>
<keyword evidence="1" id="KW-0805">Transcription regulation</keyword>
<evidence type="ECO:0000259" key="5">
    <source>
        <dbReference type="PROSITE" id="PS50977"/>
    </source>
</evidence>
<keyword evidence="3" id="KW-0804">Transcription</keyword>
<dbReference type="Gene3D" id="1.10.357.10">
    <property type="entry name" value="Tetracycline Repressor, domain 2"/>
    <property type="match status" value="1"/>
</dbReference>